<sequence>MGFIGDIFGGLTEDKKETSVNYLPEQIKDIQDTNKFKTDTIMPAYEDYMKQSKEGYEQAQPGMNKAAQNLGGYAGQVGQTLGETGESAARTGVKGLESFFSPGYGQEQFAAAMAPIQGQYQTNMANNAATFGGAGNLGSSREALANAQTAGSAQGQQMQAAANVMNQLNQQRLQAGQSLAQTGGNYLNQGLQAKGTQLGAAERPMDWQSTYGKQLGQVPSQLYTPQYPGQQSTTQTNQKSPLDMIGGIIGKL</sequence>
<gene>
    <name evidence="2" type="ORF">UFOVP592_21</name>
</gene>
<feature type="region of interest" description="Disordered" evidence="1">
    <location>
        <begin position="220"/>
        <end position="242"/>
    </location>
</feature>
<name>A0A6J5MYC1_9CAUD</name>
<dbReference type="EMBL" id="LR796558">
    <property type="protein sequence ID" value="CAB4151528.1"/>
    <property type="molecule type" value="Genomic_DNA"/>
</dbReference>
<accession>A0A6J5MYC1</accession>
<evidence type="ECO:0000313" key="2">
    <source>
        <dbReference type="EMBL" id="CAB4151528.1"/>
    </source>
</evidence>
<feature type="compositionally biased region" description="Polar residues" evidence="1">
    <location>
        <begin position="220"/>
        <end position="240"/>
    </location>
</feature>
<protein>
    <submittedName>
        <fullName evidence="2">Uncharacterized protein</fullName>
    </submittedName>
</protein>
<organism evidence="2">
    <name type="scientific">uncultured Caudovirales phage</name>
    <dbReference type="NCBI Taxonomy" id="2100421"/>
    <lineage>
        <taxon>Viruses</taxon>
        <taxon>Duplodnaviria</taxon>
        <taxon>Heunggongvirae</taxon>
        <taxon>Uroviricota</taxon>
        <taxon>Caudoviricetes</taxon>
        <taxon>Peduoviridae</taxon>
        <taxon>Maltschvirus</taxon>
        <taxon>Maltschvirus maltsch</taxon>
    </lineage>
</organism>
<reference evidence="2" key="1">
    <citation type="submission" date="2020-04" db="EMBL/GenBank/DDBJ databases">
        <authorList>
            <person name="Chiriac C."/>
            <person name="Salcher M."/>
            <person name="Ghai R."/>
            <person name="Kavagutti S V."/>
        </authorList>
    </citation>
    <scope>NUCLEOTIDE SEQUENCE</scope>
</reference>
<evidence type="ECO:0000256" key="1">
    <source>
        <dbReference type="SAM" id="MobiDB-lite"/>
    </source>
</evidence>
<proteinExistence type="predicted"/>